<evidence type="ECO:0000313" key="2">
    <source>
        <dbReference type="Proteomes" id="UP000004691"/>
    </source>
</evidence>
<dbReference type="AlphaFoldDB" id="I0V7V4"/>
<dbReference type="EMBL" id="JH636049">
    <property type="protein sequence ID" value="EID56207.1"/>
    <property type="molecule type" value="Genomic_DNA"/>
</dbReference>
<evidence type="ECO:0000313" key="1">
    <source>
        <dbReference type="EMBL" id="EID56207.1"/>
    </source>
</evidence>
<sequence>MTPQPGAGDSRARLGYPLRWPPSRHHYRRVIINASQLGKDDP</sequence>
<gene>
    <name evidence="1" type="ORF">SacxiDRAFT_4017</name>
</gene>
<organism evidence="1 2">
    <name type="scientific">Saccharomonospora xinjiangensis XJ-54</name>
    <dbReference type="NCBI Taxonomy" id="882086"/>
    <lineage>
        <taxon>Bacteria</taxon>
        <taxon>Bacillati</taxon>
        <taxon>Actinomycetota</taxon>
        <taxon>Actinomycetes</taxon>
        <taxon>Pseudonocardiales</taxon>
        <taxon>Pseudonocardiaceae</taxon>
        <taxon>Saccharomonospora</taxon>
    </lineage>
</organism>
<reference evidence="1 2" key="1">
    <citation type="submission" date="2012-01" db="EMBL/GenBank/DDBJ databases">
        <title>Improved High-Quality Draft sequence of Saccharomonospora xinjiangensis XJ-54.</title>
        <authorList>
            <consortium name="US DOE Joint Genome Institute"/>
            <person name="Lucas S."/>
            <person name="Han J."/>
            <person name="Lapidus A."/>
            <person name="Cheng J.-F."/>
            <person name="Goodwin L."/>
            <person name="Pitluck S."/>
            <person name="Peters L."/>
            <person name="Mikhailova N."/>
            <person name="Teshima H."/>
            <person name="Detter J.C."/>
            <person name="Han C."/>
            <person name="Tapia R."/>
            <person name="Land M."/>
            <person name="Hauser L."/>
            <person name="Kyrpides N."/>
            <person name="Ivanova N."/>
            <person name="Pagani I."/>
            <person name="Brambilla E.-M."/>
            <person name="Klenk H.-P."/>
            <person name="Woyke T."/>
        </authorList>
    </citation>
    <scope>NUCLEOTIDE SEQUENCE [LARGE SCALE GENOMIC DNA]</scope>
    <source>
        <strain evidence="1 2">XJ-54</strain>
    </source>
</reference>
<dbReference type="HOGENOM" id="CLU_3257457_0_0_11"/>
<protein>
    <submittedName>
        <fullName evidence="1">Uncharacterized protein</fullName>
    </submittedName>
</protein>
<proteinExistence type="predicted"/>
<accession>I0V7V4</accession>
<dbReference type="Proteomes" id="UP000004691">
    <property type="component" value="Unassembled WGS sequence"/>
</dbReference>
<keyword evidence="2" id="KW-1185">Reference proteome</keyword>
<name>I0V7V4_9PSEU</name>